<reference evidence="2" key="2">
    <citation type="submission" date="2018-05" db="EMBL/GenBank/DDBJ databases">
        <title>OgluRS3 (Oryza glumaepatula Reference Sequence Version 3).</title>
        <authorList>
            <person name="Zhang J."/>
            <person name="Kudrna D."/>
            <person name="Lee S."/>
            <person name="Talag J."/>
            <person name="Welchert J."/>
            <person name="Wing R.A."/>
        </authorList>
    </citation>
    <scope>NUCLEOTIDE SEQUENCE [LARGE SCALE GENOMIC DNA]</scope>
</reference>
<organism evidence="2">
    <name type="scientific">Oryza glumipatula</name>
    <dbReference type="NCBI Taxonomy" id="40148"/>
    <lineage>
        <taxon>Eukaryota</taxon>
        <taxon>Viridiplantae</taxon>
        <taxon>Streptophyta</taxon>
        <taxon>Embryophyta</taxon>
        <taxon>Tracheophyta</taxon>
        <taxon>Spermatophyta</taxon>
        <taxon>Magnoliopsida</taxon>
        <taxon>Liliopsida</taxon>
        <taxon>Poales</taxon>
        <taxon>Poaceae</taxon>
        <taxon>BOP clade</taxon>
        <taxon>Oryzoideae</taxon>
        <taxon>Oryzeae</taxon>
        <taxon>Oryzinae</taxon>
        <taxon>Oryza</taxon>
    </lineage>
</organism>
<dbReference type="EnsemblPlants" id="OGLUM02G08860.1">
    <property type="protein sequence ID" value="OGLUM02G08860.1"/>
    <property type="gene ID" value="OGLUM02G08860"/>
</dbReference>
<dbReference type="Proteomes" id="UP000026961">
    <property type="component" value="Chromosome 2"/>
</dbReference>
<evidence type="ECO:0000256" key="1">
    <source>
        <dbReference type="SAM" id="Phobius"/>
    </source>
</evidence>
<keyword evidence="3" id="KW-1185">Reference proteome</keyword>
<evidence type="ECO:0000313" key="3">
    <source>
        <dbReference type="Proteomes" id="UP000026961"/>
    </source>
</evidence>
<dbReference type="Gramene" id="OGLUM02G08860.1">
    <property type="protein sequence ID" value="OGLUM02G08860.1"/>
    <property type="gene ID" value="OGLUM02G08860"/>
</dbReference>
<reference evidence="2" key="1">
    <citation type="submission" date="2015-04" db="UniProtKB">
        <authorList>
            <consortium name="EnsemblPlants"/>
        </authorList>
    </citation>
    <scope>IDENTIFICATION</scope>
</reference>
<sequence>MDCLISFIFHLQYTFCICLDCLGLILVRIELINHQSLPSRHRDMDNIVRLKNLKSIGDLVASAFTDGLCG</sequence>
<dbReference type="AlphaFoldDB" id="A0A0D9YPB0"/>
<evidence type="ECO:0000313" key="2">
    <source>
        <dbReference type="EnsemblPlants" id="OGLUM02G08860.1"/>
    </source>
</evidence>
<protein>
    <submittedName>
        <fullName evidence="2">Uncharacterized protein</fullName>
    </submittedName>
</protein>
<name>A0A0D9YPB0_9ORYZ</name>
<accession>A0A0D9YPB0</accession>
<feature type="transmembrane region" description="Helical" evidence="1">
    <location>
        <begin position="6"/>
        <end position="27"/>
    </location>
</feature>
<keyword evidence="1" id="KW-0472">Membrane</keyword>
<proteinExistence type="predicted"/>
<keyword evidence="1" id="KW-1133">Transmembrane helix</keyword>
<keyword evidence="1" id="KW-0812">Transmembrane</keyword>
<dbReference type="HOGENOM" id="CLU_2761887_0_0_1"/>